<dbReference type="InterPro" id="IPR000089">
    <property type="entry name" value="Biotin_lipoyl"/>
</dbReference>
<dbReference type="Gene3D" id="3.40.50.20">
    <property type="match status" value="1"/>
</dbReference>
<dbReference type="InterPro" id="IPR011054">
    <property type="entry name" value="Rudment_hybrid_motif"/>
</dbReference>
<evidence type="ECO:0000259" key="20">
    <source>
        <dbReference type="PROSITE" id="PS50975"/>
    </source>
</evidence>
<evidence type="ECO:0000256" key="15">
    <source>
        <dbReference type="ARBA" id="ARBA00023267"/>
    </source>
</evidence>
<dbReference type="InterPro" id="IPR011761">
    <property type="entry name" value="ATP-grasp"/>
</dbReference>
<dbReference type="Gene3D" id="2.40.50.100">
    <property type="match status" value="1"/>
</dbReference>
<keyword evidence="10 18" id="KW-0067">ATP-binding</keyword>
<dbReference type="PROSITE" id="PS00867">
    <property type="entry name" value="CPSASE_2"/>
    <property type="match status" value="1"/>
</dbReference>
<evidence type="ECO:0000256" key="14">
    <source>
        <dbReference type="ARBA" id="ARBA00023211"/>
    </source>
</evidence>
<dbReference type="InterPro" id="IPR005479">
    <property type="entry name" value="CPAse_ATP-bd"/>
</dbReference>
<evidence type="ECO:0000256" key="1">
    <source>
        <dbReference type="ARBA" id="ARBA00001953"/>
    </source>
</evidence>
<dbReference type="Pfam" id="PF02785">
    <property type="entry name" value="Biotin_carb_C"/>
    <property type="match status" value="1"/>
</dbReference>
<dbReference type="Pfam" id="PF00364">
    <property type="entry name" value="Biotin_lipoyl"/>
    <property type="match status" value="1"/>
</dbReference>
<dbReference type="Pfam" id="PF02786">
    <property type="entry name" value="CPSase_L_D2"/>
    <property type="match status" value="1"/>
</dbReference>
<evidence type="ECO:0000256" key="2">
    <source>
        <dbReference type="ARBA" id="ARBA00004796"/>
    </source>
</evidence>
<dbReference type="Gene3D" id="3.30.1490.20">
    <property type="entry name" value="ATP-grasp fold, A domain"/>
    <property type="match status" value="1"/>
</dbReference>
<dbReference type="InterPro" id="IPR005482">
    <property type="entry name" value="Biotin_COase_C"/>
</dbReference>
<dbReference type="GO" id="GO:0005524">
    <property type="term" value="F:ATP binding"/>
    <property type="evidence" value="ECO:0007669"/>
    <property type="project" value="UniProtKB-UniRule"/>
</dbReference>
<evidence type="ECO:0000256" key="12">
    <source>
        <dbReference type="ARBA" id="ARBA00023098"/>
    </source>
</evidence>
<keyword evidence="9" id="KW-0276">Fatty acid metabolism</keyword>
<sequence>MPNHASSKISKVLVANRGEIAVRVIRAAKDAGLGSVAIYAEPDADAPHVHLADEAFGIGGNTAAESYLDFGKILEAAEKSGANAIHPGYGFLSENADFAQAVIDAGLIWIGPSPQSIRDLGDKVTARHIAAKAQAPLVPGTPDPVKNADEVVAFAKEHGLPIAIKAAFGGGGRGMKVARTLEEIPELFESATREAVAAFGRGECFVERYLDKPRHVEAQVIADQHGNVIVAGTRDCSLQRRFQKLVEEAPAPFLTDAQRKEIHESAKRICKEAGYYGAGTVEYLVGQDGLISFLEVNTRLQVEHPVTEETAGVDLVLEQFKIANGEALELTEDPAPRGHSIEFRINGEDAGRNFLPAPGPVKVYDTPTGPGVRLDSGVQAGSVIGGQFDSMLAKLIVTGRDRNEALARSRRALAEFNVEGLATVIPFHRAVVSDPAFIGDEDGFTVHTRWIETEWDNTVEPFTADAVEGEADEALPRQKLIVEVGGRRLEVSLPGDISLGGGGGGAANGVVRKKPKARKRGGHGASAATGDSVTAPMQGTVVKVAVEEGQEVEAGELIVVLEAMKMENPVTAHKAGTITGLSVEAGAAITQGTVIAEIK</sequence>
<dbReference type="InterPro" id="IPR050856">
    <property type="entry name" value="Biotin_carboxylase_complex"/>
</dbReference>
<evidence type="ECO:0000256" key="9">
    <source>
        <dbReference type="ARBA" id="ARBA00022832"/>
    </source>
</evidence>
<dbReference type="Proteomes" id="UP000295117">
    <property type="component" value="Unassembled WGS sequence"/>
</dbReference>
<dbReference type="InterPro" id="IPR001882">
    <property type="entry name" value="Biotin_BS"/>
</dbReference>
<comment type="caution">
    <text evidence="22">The sequence shown here is derived from an EMBL/GenBank/DDBJ whole genome shotgun (WGS) entry which is preliminary data.</text>
</comment>
<protein>
    <recommendedName>
        <fullName evidence="17">Biotin-dependent acyl-coenzyme A carboxylase alpha3 subunit</fullName>
        <ecNumber evidence="4">6.3.4.14</ecNumber>
    </recommendedName>
</protein>
<dbReference type="PROSITE" id="PS50975">
    <property type="entry name" value="ATP_GRASP"/>
    <property type="match status" value="1"/>
</dbReference>
<dbReference type="PANTHER" id="PTHR18866">
    <property type="entry name" value="CARBOXYLASE:PYRUVATE/ACETYL-COA/PROPIONYL-COA CARBOXYLASE"/>
    <property type="match status" value="1"/>
</dbReference>
<dbReference type="FunFam" id="3.30.1490.20:FF:000003">
    <property type="entry name" value="acetyl-CoA carboxylase isoform X1"/>
    <property type="match status" value="1"/>
</dbReference>
<dbReference type="Pfam" id="PF00289">
    <property type="entry name" value="Biotin_carb_N"/>
    <property type="match status" value="1"/>
</dbReference>
<keyword evidence="6 22" id="KW-0436">Ligase</keyword>
<feature type="domain" description="Lipoyl-binding" evidence="19">
    <location>
        <begin position="523"/>
        <end position="599"/>
    </location>
</feature>
<dbReference type="FunFam" id="3.30.470.20:FF:000053">
    <property type="entry name" value="Acetyl-/propionyl-coenzyme A carboxylase alpha chain"/>
    <property type="match status" value="1"/>
</dbReference>
<evidence type="ECO:0000313" key="22">
    <source>
        <dbReference type="EMBL" id="TDZ83124.1"/>
    </source>
</evidence>
<evidence type="ECO:0000256" key="5">
    <source>
        <dbReference type="ARBA" id="ARBA00022516"/>
    </source>
</evidence>
<dbReference type="EC" id="6.3.4.14" evidence="4"/>
<evidence type="ECO:0000256" key="17">
    <source>
        <dbReference type="ARBA" id="ARBA00069499"/>
    </source>
</evidence>
<proteinExistence type="predicted"/>
<dbReference type="AlphaFoldDB" id="A0A4R8S2E4"/>
<comment type="pathway">
    <text evidence="3">Lipid metabolism; fatty acid biosynthesis.</text>
</comment>
<dbReference type="PROSITE" id="PS50968">
    <property type="entry name" value="BIOTINYL_LIPOYL"/>
    <property type="match status" value="1"/>
</dbReference>
<dbReference type="SMART" id="SM00878">
    <property type="entry name" value="Biotin_carb_C"/>
    <property type="match status" value="1"/>
</dbReference>
<evidence type="ECO:0000256" key="8">
    <source>
        <dbReference type="ARBA" id="ARBA00022741"/>
    </source>
</evidence>
<dbReference type="SUPFAM" id="SSF52440">
    <property type="entry name" value="PreATP-grasp domain"/>
    <property type="match status" value="1"/>
</dbReference>
<comment type="pathway">
    <text evidence="2">Lipid metabolism; mycolic acid biosynthesis.</text>
</comment>
<evidence type="ECO:0000256" key="11">
    <source>
        <dbReference type="ARBA" id="ARBA00022842"/>
    </source>
</evidence>
<evidence type="ECO:0000256" key="18">
    <source>
        <dbReference type="PROSITE-ProRule" id="PRU00409"/>
    </source>
</evidence>
<feature type="domain" description="Biotin carboxylation" evidence="21">
    <location>
        <begin position="8"/>
        <end position="452"/>
    </location>
</feature>
<dbReference type="SUPFAM" id="SSF56059">
    <property type="entry name" value="Glutathione synthetase ATP-binding domain-like"/>
    <property type="match status" value="1"/>
</dbReference>
<keyword evidence="14" id="KW-0464">Manganese</keyword>
<comment type="cofactor">
    <cofactor evidence="1">
        <name>biotin</name>
        <dbReference type="ChEBI" id="CHEBI:57586"/>
    </cofactor>
</comment>
<dbReference type="InterPro" id="IPR013815">
    <property type="entry name" value="ATP_grasp_subdomain_1"/>
</dbReference>
<dbReference type="Gene3D" id="3.30.470.20">
    <property type="entry name" value="ATP-grasp fold, B domain"/>
    <property type="match status" value="1"/>
</dbReference>
<reference evidence="22 23" key="1">
    <citation type="journal article" date="2019" name="Sci. Rep.">
        <title>Extended insight into the Mycobacterium chelonae-abscessus complex through whole genome sequencing of Mycobacterium salmoniphilum outbreak and Mycobacterium salmoniphilum-like strains.</title>
        <authorList>
            <person name="Behra P.R.K."/>
            <person name="Das S."/>
            <person name="Pettersson B.M.F."/>
            <person name="Shirreff L."/>
            <person name="DuCote T."/>
            <person name="Jacobsson K.G."/>
            <person name="Ennis D.G."/>
            <person name="Kirsebom L.A."/>
        </authorList>
    </citation>
    <scope>NUCLEOTIDE SEQUENCE [LARGE SCALE GENOMIC DNA]</scope>
    <source>
        <strain evidence="22 23">DE 4585</strain>
    </source>
</reference>
<accession>A0A4R8S2E4</accession>
<evidence type="ECO:0000256" key="4">
    <source>
        <dbReference type="ARBA" id="ARBA00013263"/>
    </source>
</evidence>
<evidence type="ECO:0000256" key="3">
    <source>
        <dbReference type="ARBA" id="ARBA00005194"/>
    </source>
</evidence>
<evidence type="ECO:0000259" key="19">
    <source>
        <dbReference type="PROSITE" id="PS50968"/>
    </source>
</evidence>
<evidence type="ECO:0000256" key="13">
    <source>
        <dbReference type="ARBA" id="ARBA00023160"/>
    </source>
</evidence>
<keyword evidence="8 18" id="KW-0547">Nucleotide-binding</keyword>
<dbReference type="FunFam" id="2.40.50.100:FF:000003">
    <property type="entry name" value="Acetyl-CoA carboxylase biotin carboxyl carrier protein"/>
    <property type="match status" value="1"/>
</dbReference>
<feature type="domain" description="ATP-grasp" evidence="20">
    <location>
        <begin position="127"/>
        <end position="324"/>
    </location>
</feature>
<keyword evidence="13" id="KW-0275">Fatty acid biosynthesis</keyword>
<dbReference type="GO" id="GO:0004075">
    <property type="term" value="F:biotin carboxylase activity"/>
    <property type="evidence" value="ECO:0007669"/>
    <property type="project" value="UniProtKB-EC"/>
</dbReference>
<dbReference type="SUPFAM" id="SSF51246">
    <property type="entry name" value="Rudiment single hybrid motif"/>
    <property type="match status" value="1"/>
</dbReference>
<dbReference type="PANTHER" id="PTHR18866:SF33">
    <property type="entry name" value="METHYLCROTONOYL-COA CARBOXYLASE SUBUNIT ALPHA, MITOCHONDRIAL-RELATED"/>
    <property type="match status" value="1"/>
</dbReference>
<dbReference type="PROSITE" id="PS00188">
    <property type="entry name" value="BIOTIN"/>
    <property type="match status" value="1"/>
</dbReference>
<dbReference type="InterPro" id="IPR011053">
    <property type="entry name" value="Single_hybrid_motif"/>
</dbReference>
<keyword evidence="11" id="KW-0460">Magnesium</keyword>
<evidence type="ECO:0000256" key="16">
    <source>
        <dbReference type="ARBA" id="ARBA00048501"/>
    </source>
</evidence>
<evidence type="ECO:0000256" key="6">
    <source>
        <dbReference type="ARBA" id="ARBA00022598"/>
    </source>
</evidence>
<gene>
    <name evidence="22" type="primary">accC</name>
    <name evidence="22" type="ORF">DE4585_01919</name>
</gene>
<keyword evidence="5" id="KW-0444">Lipid biosynthesis</keyword>
<evidence type="ECO:0000256" key="10">
    <source>
        <dbReference type="ARBA" id="ARBA00022840"/>
    </source>
</evidence>
<evidence type="ECO:0000256" key="7">
    <source>
        <dbReference type="ARBA" id="ARBA00022723"/>
    </source>
</evidence>
<dbReference type="GO" id="GO:0046872">
    <property type="term" value="F:metal ion binding"/>
    <property type="evidence" value="ECO:0007669"/>
    <property type="project" value="UniProtKB-KW"/>
</dbReference>
<keyword evidence="7" id="KW-0479">Metal-binding</keyword>
<comment type="catalytic activity">
    <reaction evidence="16">
        <text>N(6)-biotinyl-L-lysyl-[protein] + hydrogencarbonate + ATP = N(6)-carboxybiotinyl-L-lysyl-[protein] + ADP + phosphate + H(+)</text>
        <dbReference type="Rhea" id="RHEA:13501"/>
        <dbReference type="Rhea" id="RHEA-COMP:10505"/>
        <dbReference type="Rhea" id="RHEA-COMP:10506"/>
        <dbReference type="ChEBI" id="CHEBI:15378"/>
        <dbReference type="ChEBI" id="CHEBI:17544"/>
        <dbReference type="ChEBI" id="CHEBI:30616"/>
        <dbReference type="ChEBI" id="CHEBI:43474"/>
        <dbReference type="ChEBI" id="CHEBI:83144"/>
        <dbReference type="ChEBI" id="CHEBI:83145"/>
        <dbReference type="ChEBI" id="CHEBI:456216"/>
        <dbReference type="EC" id="6.3.4.14"/>
    </reaction>
    <physiologicalReaction direction="left-to-right" evidence="16">
        <dbReference type="Rhea" id="RHEA:13502"/>
    </physiologicalReaction>
</comment>
<name>A0A4R8S2E4_9MYCO</name>
<evidence type="ECO:0000259" key="21">
    <source>
        <dbReference type="PROSITE" id="PS50979"/>
    </source>
</evidence>
<keyword evidence="12" id="KW-0443">Lipid metabolism</keyword>
<dbReference type="CDD" id="cd06850">
    <property type="entry name" value="biotinyl_domain"/>
    <property type="match status" value="1"/>
</dbReference>
<dbReference type="InterPro" id="IPR005481">
    <property type="entry name" value="BC-like_N"/>
</dbReference>
<keyword evidence="15" id="KW-0092">Biotin</keyword>
<dbReference type="GO" id="GO:0006633">
    <property type="term" value="P:fatty acid biosynthetic process"/>
    <property type="evidence" value="ECO:0007669"/>
    <property type="project" value="UniProtKB-KW"/>
</dbReference>
<organism evidence="22 23">
    <name type="scientific">Mycobacteroides salmoniphilum</name>
    <dbReference type="NCBI Taxonomy" id="404941"/>
    <lineage>
        <taxon>Bacteria</taxon>
        <taxon>Bacillati</taxon>
        <taxon>Actinomycetota</taxon>
        <taxon>Actinomycetes</taxon>
        <taxon>Mycobacteriales</taxon>
        <taxon>Mycobacteriaceae</taxon>
        <taxon>Mycobacteroides</taxon>
    </lineage>
</organism>
<dbReference type="SUPFAM" id="SSF51230">
    <property type="entry name" value="Single hybrid motif"/>
    <property type="match status" value="1"/>
</dbReference>
<dbReference type="PROSITE" id="PS50979">
    <property type="entry name" value="BC"/>
    <property type="match status" value="1"/>
</dbReference>
<dbReference type="InterPro" id="IPR011764">
    <property type="entry name" value="Biotin_carboxylation_dom"/>
</dbReference>
<evidence type="ECO:0000313" key="23">
    <source>
        <dbReference type="Proteomes" id="UP000295117"/>
    </source>
</evidence>
<dbReference type="EMBL" id="PECH01000006">
    <property type="protein sequence ID" value="TDZ83124.1"/>
    <property type="molecule type" value="Genomic_DNA"/>
</dbReference>
<dbReference type="FunFam" id="3.40.50.20:FF:000010">
    <property type="entry name" value="Propionyl-CoA carboxylase subunit alpha"/>
    <property type="match status" value="1"/>
</dbReference>
<dbReference type="InterPro" id="IPR016185">
    <property type="entry name" value="PreATP-grasp_dom_sf"/>
</dbReference>
<dbReference type="RefSeq" id="WP_134065932.1">
    <property type="nucleotide sequence ID" value="NZ_PECG01000009.1"/>
</dbReference>